<evidence type="ECO:0000313" key="2">
    <source>
        <dbReference type="EMBL" id="KYB27018.1"/>
    </source>
</evidence>
<reference evidence="2 3" key="1">
    <citation type="journal article" date="2008" name="Nature">
        <title>The genome of the model beetle and pest Tribolium castaneum.</title>
        <authorList>
            <consortium name="Tribolium Genome Sequencing Consortium"/>
            <person name="Richards S."/>
            <person name="Gibbs R.A."/>
            <person name="Weinstock G.M."/>
            <person name="Brown S.J."/>
            <person name="Denell R."/>
            <person name="Beeman R.W."/>
            <person name="Gibbs R."/>
            <person name="Beeman R.W."/>
            <person name="Brown S.J."/>
            <person name="Bucher G."/>
            <person name="Friedrich M."/>
            <person name="Grimmelikhuijzen C.J."/>
            <person name="Klingler M."/>
            <person name="Lorenzen M."/>
            <person name="Richards S."/>
            <person name="Roth S."/>
            <person name="Schroder R."/>
            <person name="Tautz D."/>
            <person name="Zdobnov E.M."/>
            <person name="Muzny D."/>
            <person name="Gibbs R.A."/>
            <person name="Weinstock G.M."/>
            <person name="Attaway T."/>
            <person name="Bell S."/>
            <person name="Buhay C.J."/>
            <person name="Chandrabose M.N."/>
            <person name="Chavez D."/>
            <person name="Clerk-Blankenburg K.P."/>
            <person name="Cree A."/>
            <person name="Dao M."/>
            <person name="Davis C."/>
            <person name="Chacko J."/>
            <person name="Dinh H."/>
            <person name="Dugan-Rocha S."/>
            <person name="Fowler G."/>
            <person name="Garner T.T."/>
            <person name="Garnes J."/>
            <person name="Gnirke A."/>
            <person name="Hawes A."/>
            <person name="Hernandez J."/>
            <person name="Hines S."/>
            <person name="Holder M."/>
            <person name="Hume J."/>
            <person name="Jhangiani S.N."/>
            <person name="Joshi V."/>
            <person name="Khan Z.M."/>
            <person name="Jackson L."/>
            <person name="Kovar C."/>
            <person name="Kowis A."/>
            <person name="Lee S."/>
            <person name="Lewis L.R."/>
            <person name="Margolis J."/>
            <person name="Morgan M."/>
            <person name="Nazareth L.V."/>
            <person name="Nguyen N."/>
            <person name="Okwuonu G."/>
            <person name="Parker D."/>
            <person name="Richards S."/>
            <person name="Ruiz S.J."/>
            <person name="Santibanez J."/>
            <person name="Savard J."/>
            <person name="Scherer S.E."/>
            <person name="Schneider B."/>
            <person name="Sodergren E."/>
            <person name="Tautz D."/>
            <person name="Vattahil S."/>
            <person name="Villasana D."/>
            <person name="White C.S."/>
            <person name="Wright R."/>
            <person name="Park Y."/>
            <person name="Beeman R.W."/>
            <person name="Lord J."/>
            <person name="Oppert B."/>
            <person name="Lorenzen M."/>
            <person name="Brown S."/>
            <person name="Wang L."/>
            <person name="Savard J."/>
            <person name="Tautz D."/>
            <person name="Richards S."/>
            <person name="Weinstock G."/>
            <person name="Gibbs R.A."/>
            <person name="Liu Y."/>
            <person name="Worley K."/>
            <person name="Weinstock G."/>
            <person name="Elsik C.G."/>
            <person name="Reese J.T."/>
            <person name="Elhaik E."/>
            <person name="Landan G."/>
            <person name="Graur D."/>
            <person name="Arensburger P."/>
            <person name="Atkinson P."/>
            <person name="Beeman R.W."/>
            <person name="Beidler J."/>
            <person name="Brown S.J."/>
            <person name="Demuth J.P."/>
            <person name="Drury D.W."/>
            <person name="Du Y.Z."/>
            <person name="Fujiwara H."/>
            <person name="Lorenzen M."/>
            <person name="Maselli V."/>
            <person name="Osanai M."/>
            <person name="Park Y."/>
            <person name="Robertson H.M."/>
            <person name="Tu Z."/>
            <person name="Wang J.J."/>
            <person name="Wang S."/>
            <person name="Richards S."/>
            <person name="Song H."/>
            <person name="Zhang L."/>
            <person name="Sodergren E."/>
            <person name="Werner D."/>
            <person name="Stanke M."/>
            <person name="Morgenstern B."/>
            <person name="Solovyev V."/>
            <person name="Kosarev P."/>
            <person name="Brown G."/>
            <person name="Chen H.C."/>
            <person name="Ermolaeva O."/>
            <person name="Hlavina W."/>
            <person name="Kapustin Y."/>
            <person name="Kiryutin B."/>
            <person name="Kitts P."/>
            <person name="Maglott D."/>
            <person name="Pruitt K."/>
            <person name="Sapojnikov V."/>
            <person name="Souvorov A."/>
            <person name="Mackey A.J."/>
            <person name="Waterhouse R.M."/>
            <person name="Wyder S."/>
            <person name="Zdobnov E.M."/>
            <person name="Zdobnov E.M."/>
            <person name="Wyder S."/>
            <person name="Kriventseva E.V."/>
            <person name="Kadowaki T."/>
            <person name="Bork P."/>
            <person name="Aranda M."/>
            <person name="Bao R."/>
            <person name="Beermann A."/>
            <person name="Berns N."/>
            <person name="Bolognesi R."/>
            <person name="Bonneton F."/>
            <person name="Bopp D."/>
            <person name="Brown S.J."/>
            <person name="Bucher G."/>
            <person name="Butts T."/>
            <person name="Chaumot A."/>
            <person name="Denell R.E."/>
            <person name="Ferrier D.E."/>
            <person name="Friedrich M."/>
            <person name="Gordon C.M."/>
            <person name="Jindra M."/>
            <person name="Klingler M."/>
            <person name="Lan Q."/>
            <person name="Lattorff H.M."/>
            <person name="Laudet V."/>
            <person name="von Levetsow C."/>
            <person name="Liu Z."/>
            <person name="Lutz R."/>
            <person name="Lynch J.A."/>
            <person name="da Fonseca R.N."/>
            <person name="Posnien N."/>
            <person name="Reuter R."/>
            <person name="Roth S."/>
            <person name="Savard J."/>
            <person name="Schinko J.B."/>
            <person name="Schmitt C."/>
            <person name="Schoppmeier M."/>
            <person name="Schroder R."/>
            <person name="Shippy T.D."/>
            <person name="Simonnet F."/>
            <person name="Marques-Souza H."/>
            <person name="Tautz D."/>
            <person name="Tomoyasu Y."/>
            <person name="Trauner J."/>
            <person name="Van der Zee M."/>
            <person name="Vervoort M."/>
            <person name="Wittkopp N."/>
            <person name="Wimmer E.A."/>
            <person name="Yang X."/>
            <person name="Jones A.K."/>
            <person name="Sattelle D.B."/>
            <person name="Ebert P.R."/>
            <person name="Nelson D."/>
            <person name="Scott J.G."/>
            <person name="Beeman R.W."/>
            <person name="Muthukrishnan S."/>
            <person name="Kramer K.J."/>
            <person name="Arakane Y."/>
            <person name="Beeman R.W."/>
            <person name="Zhu Q."/>
            <person name="Hogenkamp D."/>
            <person name="Dixit R."/>
            <person name="Oppert B."/>
            <person name="Jiang H."/>
            <person name="Zou Z."/>
            <person name="Marshall J."/>
            <person name="Elpidina E."/>
            <person name="Vinokurov K."/>
            <person name="Oppert C."/>
            <person name="Zou Z."/>
            <person name="Evans J."/>
            <person name="Lu Z."/>
            <person name="Zhao P."/>
            <person name="Sumathipala N."/>
            <person name="Altincicek B."/>
            <person name="Vilcinskas A."/>
            <person name="Williams M."/>
            <person name="Hultmark D."/>
            <person name="Hetru C."/>
            <person name="Jiang H."/>
            <person name="Grimmelikhuijzen C.J."/>
            <person name="Hauser F."/>
            <person name="Cazzamali G."/>
            <person name="Williamson M."/>
            <person name="Park Y."/>
            <person name="Li B."/>
            <person name="Tanaka Y."/>
            <person name="Predel R."/>
            <person name="Neupert S."/>
            <person name="Schachtner J."/>
            <person name="Verleyen P."/>
            <person name="Raible F."/>
            <person name="Bork P."/>
            <person name="Friedrich M."/>
            <person name="Walden K.K."/>
            <person name="Robertson H.M."/>
            <person name="Angeli S."/>
            <person name="Foret S."/>
            <person name="Bucher G."/>
            <person name="Schuetz S."/>
            <person name="Maleszka R."/>
            <person name="Wimmer E.A."/>
            <person name="Beeman R.W."/>
            <person name="Lorenzen M."/>
            <person name="Tomoyasu Y."/>
            <person name="Miller S.C."/>
            <person name="Grossmann D."/>
            <person name="Bucher G."/>
        </authorList>
    </citation>
    <scope>NUCLEOTIDE SEQUENCE [LARGE SCALE GENOMIC DNA]</scope>
    <source>
        <strain evidence="2 3">Georgia GA2</strain>
    </source>
</reference>
<keyword evidence="3" id="KW-1185">Reference proteome</keyword>
<accession>A0A139WG90</accession>
<evidence type="ECO:0000256" key="1">
    <source>
        <dbReference type="SAM" id="MobiDB-lite"/>
    </source>
</evidence>
<name>A0A139WG90_TRICA</name>
<dbReference type="Proteomes" id="UP000007266">
    <property type="component" value="Linkage group 6"/>
</dbReference>
<dbReference type="EMBL" id="KQ971345">
    <property type="protein sequence ID" value="KYB27018.1"/>
    <property type="molecule type" value="Genomic_DNA"/>
</dbReference>
<gene>
    <name evidence="2" type="primary">AUGUSTUS-3.0.2_33358</name>
    <name evidence="2" type="ORF">TcasGA2_TC033358</name>
</gene>
<protein>
    <submittedName>
        <fullName evidence="2">Uncharacterized protein</fullName>
    </submittedName>
</protein>
<feature type="compositionally biased region" description="Basic residues" evidence="1">
    <location>
        <begin position="54"/>
        <end position="64"/>
    </location>
</feature>
<dbReference type="InParanoid" id="A0A139WG90"/>
<sequence>MGEIKTFTELRRTESSRWGRGNGRMKNCFNWGEEDDGEGLGPDFRRVSSASSRNCRRHHIGTKG</sequence>
<feature type="region of interest" description="Disordered" evidence="1">
    <location>
        <begin position="45"/>
        <end position="64"/>
    </location>
</feature>
<organism evidence="2 3">
    <name type="scientific">Tribolium castaneum</name>
    <name type="common">Red flour beetle</name>
    <dbReference type="NCBI Taxonomy" id="7070"/>
    <lineage>
        <taxon>Eukaryota</taxon>
        <taxon>Metazoa</taxon>
        <taxon>Ecdysozoa</taxon>
        <taxon>Arthropoda</taxon>
        <taxon>Hexapoda</taxon>
        <taxon>Insecta</taxon>
        <taxon>Pterygota</taxon>
        <taxon>Neoptera</taxon>
        <taxon>Endopterygota</taxon>
        <taxon>Coleoptera</taxon>
        <taxon>Polyphaga</taxon>
        <taxon>Cucujiformia</taxon>
        <taxon>Tenebrionidae</taxon>
        <taxon>Tenebrionidae incertae sedis</taxon>
        <taxon>Tribolium</taxon>
    </lineage>
</organism>
<reference evidence="2 3" key="2">
    <citation type="journal article" date="2010" name="Nucleic Acids Res.">
        <title>BeetleBase in 2010: revisions to provide comprehensive genomic information for Tribolium castaneum.</title>
        <authorList>
            <person name="Kim H.S."/>
            <person name="Murphy T."/>
            <person name="Xia J."/>
            <person name="Caragea D."/>
            <person name="Park Y."/>
            <person name="Beeman R.W."/>
            <person name="Lorenzen M.D."/>
            <person name="Butcher S."/>
            <person name="Manak J.R."/>
            <person name="Brown S.J."/>
        </authorList>
    </citation>
    <scope>GENOME REANNOTATION</scope>
    <source>
        <strain evidence="2 3">Georgia GA2</strain>
    </source>
</reference>
<evidence type="ECO:0000313" key="3">
    <source>
        <dbReference type="Proteomes" id="UP000007266"/>
    </source>
</evidence>
<proteinExistence type="predicted"/>
<dbReference type="AlphaFoldDB" id="A0A139WG90"/>